<feature type="signal peptide" evidence="2">
    <location>
        <begin position="1"/>
        <end position="20"/>
    </location>
</feature>
<dbReference type="Gene3D" id="2.60.120.380">
    <property type="match status" value="1"/>
</dbReference>
<dbReference type="Proteomes" id="UP000316008">
    <property type="component" value="Unassembled WGS sequence"/>
</dbReference>
<name>A0A556MYX2_9FLAO</name>
<feature type="chain" id="PRO_5022229785" evidence="2">
    <location>
        <begin position="21"/>
        <end position="625"/>
    </location>
</feature>
<feature type="domain" description="Secretion system C-terminal sorting" evidence="3">
    <location>
        <begin position="548"/>
        <end position="621"/>
    </location>
</feature>
<sequence>MRSLLLLSFNLFFISCFAQPANDNPCSATPLTVGTSCSFATYTNAAATATGGVPAPGCASYSGGDVWFTAVVPANGILTVDMNSGVITDSGLAFYSGTCGSLTLIECDDDDSPNGAMSMINRTGLTPGATIFIRVWEYGGDNNGTFSICASSPVPMTNDEPCTATPLTANASCSYTSASSIGATGSVGPPAPGCASYSGEDVWFSTVVPATGSIMINTNSGSMTDSGMALYTGTCGSLTLVECDDDDSPNGAMSMISRGGLTPGSTVYIRMWDYAGGSGTFSICVVAGAPTNSCGSAATNDNCPSPAILTQGPGTFSASTDVTFTSDQPGNLTSVFCGSIENNSWYQFTATSTTHSFPIASVTGCVSGWGIQAHVYSVTYDASGCCTGFTSMSNCYNPGNTTLGTVTATGLTIGNTYLLMVDGNSGDGCEFTISGWTATGILPVELSEFSGNPTGSGNLLNWRTESEYKNDYFEVMYSRDADHFEKIGVIQGVGTTSEAQEYQFIHQGVPMGTSFYKLQQVDLNGERTDSKIISVHSKEESDGLFSAYPNPMRDQLVIQLQSSRKQVMEINLTDQKGVSVFREQLSVNEGNTNLYRDLSSLSAGVYTLIITSSTSSRKQRIIKID</sequence>
<dbReference type="NCBIfam" id="TIGR04183">
    <property type="entry name" value="Por_Secre_tail"/>
    <property type="match status" value="1"/>
</dbReference>
<feature type="domain" description="T9SS-like galactose binding" evidence="4">
    <location>
        <begin position="21"/>
        <end position="112"/>
    </location>
</feature>
<keyword evidence="1 2" id="KW-0732">Signal</keyword>
<organism evidence="5 6">
    <name type="scientific">Fluviicola chungangensis</name>
    <dbReference type="NCBI Taxonomy" id="2597671"/>
    <lineage>
        <taxon>Bacteria</taxon>
        <taxon>Pseudomonadati</taxon>
        <taxon>Bacteroidota</taxon>
        <taxon>Flavobacteriia</taxon>
        <taxon>Flavobacteriales</taxon>
        <taxon>Crocinitomicaceae</taxon>
        <taxon>Fluviicola</taxon>
    </lineage>
</organism>
<evidence type="ECO:0000313" key="5">
    <source>
        <dbReference type="EMBL" id="TSJ44989.1"/>
    </source>
</evidence>
<reference evidence="5 6" key="1">
    <citation type="submission" date="2019-07" db="EMBL/GenBank/DDBJ databases">
        <authorList>
            <person name="Huq M.A."/>
        </authorList>
    </citation>
    <scope>NUCLEOTIDE SEQUENCE [LARGE SCALE GENOMIC DNA]</scope>
    <source>
        <strain evidence="5 6">MAH-3</strain>
    </source>
</reference>
<feature type="domain" description="T9SS-like galactose binding" evidence="4">
    <location>
        <begin position="158"/>
        <end position="247"/>
    </location>
</feature>
<dbReference type="OrthoDB" id="975384at2"/>
<keyword evidence="6" id="KW-1185">Reference proteome</keyword>
<dbReference type="RefSeq" id="WP_144333110.1">
    <property type="nucleotide sequence ID" value="NZ_VLPL01000004.1"/>
</dbReference>
<dbReference type="AlphaFoldDB" id="A0A556MYX2"/>
<dbReference type="Pfam" id="PF23759">
    <property type="entry name" value="GBD_T9SS_assoc"/>
    <property type="match status" value="2"/>
</dbReference>
<dbReference type="EMBL" id="VLPL01000004">
    <property type="protein sequence ID" value="TSJ44989.1"/>
    <property type="molecule type" value="Genomic_DNA"/>
</dbReference>
<dbReference type="InterPro" id="IPR026444">
    <property type="entry name" value="Secre_tail"/>
</dbReference>
<dbReference type="PROSITE" id="PS51257">
    <property type="entry name" value="PROKAR_LIPOPROTEIN"/>
    <property type="match status" value="1"/>
</dbReference>
<evidence type="ECO:0000256" key="2">
    <source>
        <dbReference type="SAM" id="SignalP"/>
    </source>
</evidence>
<comment type="caution">
    <text evidence="5">The sequence shown here is derived from an EMBL/GenBank/DDBJ whole genome shotgun (WGS) entry which is preliminary data.</text>
</comment>
<evidence type="ECO:0000259" key="4">
    <source>
        <dbReference type="Pfam" id="PF23759"/>
    </source>
</evidence>
<evidence type="ECO:0000256" key="1">
    <source>
        <dbReference type="ARBA" id="ARBA00022729"/>
    </source>
</evidence>
<evidence type="ECO:0000313" key="6">
    <source>
        <dbReference type="Proteomes" id="UP000316008"/>
    </source>
</evidence>
<gene>
    <name evidence="5" type="ORF">FO442_10360</name>
</gene>
<accession>A0A556MYX2</accession>
<protein>
    <submittedName>
        <fullName evidence="5">T9SS type A sorting domain-containing protein</fullName>
    </submittedName>
</protein>
<proteinExistence type="predicted"/>
<dbReference type="Pfam" id="PF18962">
    <property type="entry name" value="Por_Secre_tail"/>
    <property type="match status" value="1"/>
</dbReference>
<dbReference type="InterPro" id="IPR056600">
    <property type="entry name" value="GBD_T9SS_assoc"/>
</dbReference>
<evidence type="ECO:0000259" key="3">
    <source>
        <dbReference type="Pfam" id="PF18962"/>
    </source>
</evidence>